<dbReference type="Proteomes" id="UP001607157">
    <property type="component" value="Unassembled WGS sequence"/>
</dbReference>
<comment type="caution">
    <text evidence="2">The sequence shown here is derived from an EMBL/GenBank/DDBJ whole genome shotgun (WGS) entry which is preliminary data.</text>
</comment>
<sequence length="49" mass="5286">MPNSTPAPKGQPAKAENPAQPKITRAAPRKVKSKPQVISRQIFSDFASI</sequence>
<dbReference type="RefSeq" id="WP_377169171.1">
    <property type="nucleotide sequence ID" value="NZ_JBHTJC010000001.1"/>
</dbReference>
<protein>
    <submittedName>
        <fullName evidence="2">Uncharacterized protein</fullName>
    </submittedName>
</protein>
<evidence type="ECO:0000313" key="3">
    <source>
        <dbReference type="Proteomes" id="UP001607157"/>
    </source>
</evidence>
<feature type="region of interest" description="Disordered" evidence="1">
    <location>
        <begin position="1"/>
        <end position="36"/>
    </location>
</feature>
<organism evidence="2 3">
    <name type="scientific">Roseovarius aquimarinus</name>
    <dbReference type="NCBI Taxonomy" id="1229156"/>
    <lineage>
        <taxon>Bacteria</taxon>
        <taxon>Pseudomonadati</taxon>
        <taxon>Pseudomonadota</taxon>
        <taxon>Alphaproteobacteria</taxon>
        <taxon>Rhodobacterales</taxon>
        <taxon>Roseobacteraceae</taxon>
        <taxon>Roseovarius</taxon>
    </lineage>
</organism>
<name>A0ABW7I567_9RHOB</name>
<reference evidence="2 3" key="1">
    <citation type="submission" date="2024-10" db="EMBL/GenBank/DDBJ databases">
        <authorList>
            <person name="Yang X.-N."/>
        </authorList>
    </citation>
    <scope>NUCLEOTIDE SEQUENCE [LARGE SCALE GENOMIC DNA]</scope>
    <source>
        <strain evidence="2 3">CAU 1059</strain>
    </source>
</reference>
<keyword evidence="3" id="KW-1185">Reference proteome</keyword>
<evidence type="ECO:0000256" key="1">
    <source>
        <dbReference type="SAM" id="MobiDB-lite"/>
    </source>
</evidence>
<gene>
    <name evidence="2" type="ORF">ACGRVM_02095</name>
</gene>
<proteinExistence type="predicted"/>
<accession>A0ABW7I567</accession>
<evidence type="ECO:0000313" key="2">
    <source>
        <dbReference type="EMBL" id="MFH0252670.1"/>
    </source>
</evidence>
<dbReference type="EMBL" id="JBIHMM010000001">
    <property type="protein sequence ID" value="MFH0252670.1"/>
    <property type="molecule type" value="Genomic_DNA"/>
</dbReference>